<evidence type="ECO:0000313" key="2">
    <source>
        <dbReference type="EMBL" id="KAF6148069.1"/>
    </source>
</evidence>
<protein>
    <submittedName>
        <fullName evidence="2">Uncharacterized protein</fullName>
    </submittedName>
</protein>
<gene>
    <name evidence="2" type="ORF">GIB67_024244</name>
</gene>
<dbReference type="SUPFAM" id="SSF48592">
    <property type="entry name" value="GroEL equatorial domain-like"/>
    <property type="match status" value="1"/>
</dbReference>
<name>A0A7J7LZN0_9MAGN</name>
<feature type="transmembrane region" description="Helical" evidence="1">
    <location>
        <begin position="43"/>
        <end position="67"/>
    </location>
</feature>
<sequence length="69" mass="7828">MTNKRVLSSDNFKYGYNAATGKYEDLMAAGIIDPSKVRYILKLLVLSTATLVVMLLFVLDMSFYYLLSH</sequence>
<keyword evidence="3" id="KW-1185">Reference proteome</keyword>
<dbReference type="EMBL" id="JACGCM010001859">
    <property type="protein sequence ID" value="KAF6148069.1"/>
    <property type="molecule type" value="Genomic_DNA"/>
</dbReference>
<keyword evidence="1" id="KW-0812">Transmembrane</keyword>
<accession>A0A7J7LZN0</accession>
<evidence type="ECO:0000313" key="3">
    <source>
        <dbReference type="Proteomes" id="UP000541444"/>
    </source>
</evidence>
<keyword evidence="1" id="KW-1133">Transmembrane helix</keyword>
<dbReference type="Proteomes" id="UP000541444">
    <property type="component" value="Unassembled WGS sequence"/>
</dbReference>
<comment type="caution">
    <text evidence="2">The sequence shown here is derived from an EMBL/GenBank/DDBJ whole genome shotgun (WGS) entry which is preliminary data.</text>
</comment>
<reference evidence="2 3" key="1">
    <citation type="journal article" date="2020" name="IScience">
        <title>Genome Sequencing of the Endangered Kingdonia uniflora (Circaeasteraceae, Ranunculales) Reveals Potential Mechanisms of Evolutionary Specialization.</title>
        <authorList>
            <person name="Sun Y."/>
            <person name="Deng T."/>
            <person name="Zhang A."/>
            <person name="Moore M.J."/>
            <person name="Landis J.B."/>
            <person name="Lin N."/>
            <person name="Zhang H."/>
            <person name="Zhang X."/>
            <person name="Huang J."/>
            <person name="Zhang X."/>
            <person name="Sun H."/>
            <person name="Wang H."/>
        </authorList>
    </citation>
    <scope>NUCLEOTIDE SEQUENCE [LARGE SCALE GENOMIC DNA]</scope>
    <source>
        <strain evidence="2">TB1705</strain>
        <tissue evidence="2">Leaf</tissue>
    </source>
</reference>
<dbReference type="AlphaFoldDB" id="A0A7J7LZN0"/>
<dbReference type="Gene3D" id="1.10.560.10">
    <property type="entry name" value="GroEL-like equatorial domain"/>
    <property type="match status" value="1"/>
</dbReference>
<keyword evidence="1" id="KW-0472">Membrane</keyword>
<evidence type="ECO:0000256" key="1">
    <source>
        <dbReference type="SAM" id="Phobius"/>
    </source>
</evidence>
<dbReference type="OrthoDB" id="1935563at2759"/>
<dbReference type="InterPro" id="IPR027413">
    <property type="entry name" value="GROEL-like_equatorial_sf"/>
</dbReference>
<proteinExistence type="predicted"/>
<organism evidence="2 3">
    <name type="scientific">Kingdonia uniflora</name>
    <dbReference type="NCBI Taxonomy" id="39325"/>
    <lineage>
        <taxon>Eukaryota</taxon>
        <taxon>Viridiplantae</taxon>
        <taxon>Streptophyta</taxon>
        <taxon>Embryophyta</taxon>
        <taxon>Tracheophyta</taxon>
        <taxon>Spermatophyta</taxon>
        <taxon>Magnoliopsida</taxon>
        <taxon>Ranunculales</taxon>
        <taxon>Circaeasteraceae</taxon>
        <taxon>Kingdonia</taxon>
    </lineage>
</organism>